<name>A0A0B8T469_9SPHI</name>
<comment type="caution">
    <text evidence="2">The sequence shown here is derived from an EMBL/GenBank/DDBJ whole genome shotgun (WGS) entry which is preliminary data.</text>
</comment>
<feature type="transmembrane region" description="Helical" evidence="1">
    <location>
        <begin position="201"/>
        <end position="220"/>
    </location>
</feature>
<feature type="transmembrane region" description="Helical" evidence="1">
    <location>
        <begin position="56"/>
        <end position="78"/>
    </location>
</feature>
<keyword evidence="1" id="KW-0472">Membrane</keyword>
<keyword evidence="1" id="KW-1133">Transmembrane helix</keyword>
<keyword evidence="1" id="KW-0812">Transmembrane</keyword>
<reference evidence="2 3" key="2">
    <citation type="journal article" date="2015" name="PLoS ONE">
        <title>Whole-Genome Optical Mapping and Finished Genome Sequence of Sphingobacterium deserti sp. nov., a New Species Isolated from the Western Desert of China.</title>
        <authorList>
            <person name="Teng C."/>
            <person name="Zhou Z."/>
            <person name="Molnar I."/>
            <person name="Li X."/>
            <person name="Tang R."/>
            <person name="Chen M."/>
            <person name="Wang L."/>
            <person name="Su S."/>
            <person name="Zhang W."/>
            <person name="Lin M."/>
        </authorList>
    </citation>
    <scope>NUCLEOTIDE SEQUENCE [LARGE SCALE GENOMIC DNA]</scope>
    <source>
        <strain evidence="3">ACCC05744</strain>
    </source>
</reference>
<dbReference type="PATRIC" id="fig|1229276.3.peg.2049"/>
<dbReference type="Proteomes" id="UP000031802">
    <property type="component" value="Unassembled WGS sequence"/>
</dbReference>
<dbReference type="RefSeq" id="WP_052072296.1">
    <property type="nucleotide sequence ID" value="NZ_JJMU01000029.1"/>
</dbReference>
<feature type="transmembrane region" description="Helical" evidence="1">
    <location>
        <begin position="7"/>
        <end position="26"/>
    </location>
</feature>
<dbReference type="eggNOG" id="ENOG50335D3">
    <property type="taxonomic scope" value="Bacteria"/>
</dbReference>
<feature type="transmembrane region" description="Helical" evidence="1">
    <location>
        <begin position="166"/>
        <end position="192"/>
    </location>
</feature>
<dbReference type="STRING" id="1229276.DI53_1988"/>
<feature type="transmembrane region" description="Helical" evidence="1">
    <location>
        <begin position="121"/>
        <end position="139"/>
    </location>
</feature>
<feature type="transmembrane region" description="Helical" evidence="1">
    <location>
        <begin position="372"/>
        <end position="401"/>
    </location>
</feature>
<feature type="transmembrane region" description="Helical" evidence="1">
    <location>
        <begin position="90"/>
        <end position="109"/>
    </location>
</feature>
<evidence type="ECO:0008006" key="4">
    <source>
        <dbReference type="Google" id="ProtNLM"/>
    </source>
</evidence>
<proteinExistence type="predicted"/>
<dbReference type="AlphaFoldDB" id="A0A0B8T469"/>
<sequence length="426" mass="48790">MLKFLQYISLTILVSLYYFPIGLSILPASLNTKNVLALAGIFFLLYDCIKAKHVKISLNLLGSIGLAVVFSLICLYAIDYNRTVDYAYANYYVSFAVWMFGAYTVCTAIRYVHGTANFKRITLYLTAVCFAQCVAAMLIDRIPAVQALVDSYVNQGQEFFEEVDRLYGIGAALDTAGVRFSLVLVMIAALLVNDTKIRSNAWYVALLLLAFFTITLIGNMMARTTFLGFGMALAYLAIATDAWKLVIRERFFKFFLVFLLILALGISISVYLYQTDESFYHNMRFAFEGFFNWVEKGEWRTDSTDKLNREMWIWPEDTKSWIIGTGLFDNFVYSTDIGYCRFILYCGLSGFSVFALFFIYNAYIFAQQNKRYALMFFFFVLITFVIWLKVATDIFVIYALFYCLDGIEQKTFARKRVAQPTLATAV</sequence>
<gene>
    <name evidence="2" type="ORF">DI53_1988</name>
</gene>
<evidence type="ECO:0000313" key="2">
    <source>
        <dbReference type="EMBL" id="KGE14158.1"/>
    </source>
</evidence>
<dbReference type="EMBL" id="JJMU01000029">
    <property type="protein sequence ID" value="KGE14158.1"/>
    <property type="molecule type" value="Genomic_DNA"/>
</dbReference>
<evidence type="ECO:0000313" key="3">
    <source>
        <dbReference type="Proteomes" id="UP000031802"/>
    </source>
</evidence>
<organism evidence="2 3">
    <name type="scientific">Sphingobacterium deserti</name>
    <dbReference type="NCBI Taxonomy" id="1229276"/>
    <lineage>
        <taxon>Bacteria</taxon>
        <taxon>Pseudomonadati</taxon>
        <taxon>Bacteroidota</taxon>
        <taxon>Sphingobacteriia</taxon>
        <taxon>Sphingobacteriales</taxon>
        <taxon>Sphingobacteriaceae</taxon>
        <taxon>Sphingobacterium</taxon>
    </lineage>
</organism>
<feature type="transmembrane region" description="Helical" evidence="1">
    <location>
        <begin position="254"/>
        <end position="273"/>
    </location>
</feature>
<keyword evidence="3" id="KW-1185">Reference proteome</keyword>
<accession>A0A0B8T469</accession>
<protein>
    <recommendedName>
        <fullName evidence="4">O-antigen polymerase</fullName>
    </recommendedName>
</protein>
<feature type="transmembrane region" description="Helical" evidence="1">
    <location>
        <begin position="342"/>
        <end position="360"/>
    </location>
</feature>
<evidence type="ECO:0000256" key="1">
    <source>
        <dbReference type="SAM" id="Phobius"/>
    </source>
</evidence>
<feature type="transmembrane region" description="Helical" evidence="1">
    <location>
        <begin position="226"/>
        <end position="247"/>
    </location>
</feature>
<reference evidence="3" key="1">
    <citation type="submission" date="2014-04" db="EMBL/GenBank/DDBJ databases">
        <title>Whole-Genome optical mapping and complete genome sequence of Sphingobacterium deserti sp. nov., a new spaces isolated from desert in the west of China.</title>
        <authorList>
            <person name="Teng C."/>
            <person name="Zhou Z."/>
            <person name="Li X."/>
            <person name="Chen M."/>
            <person name="Lin M."/>
            <person name="Wang L."/>
            <person name="Su S."/>
            <person name="Zhang C."/>
            <person name="Zhang W."/>
        </authorList>
    </citation>
    <scope>NUCLEOTIDE SEQUENCE [LARGE SCALE GENOMIC DNA]</scope>
    <source>
        <strain evidence="3">ACCC05744</strain>
    </source>
</reference>